<dbReference type="SUPFAM" id="SSF55729">
    <property type="entry name" value="Acyl-CoA N-acyltransferases (Nat)"/>
    <property type="match status" value="1"/>
</dbReference>
<keyword evidence="2" id="KW-0808">Transferase</keyword>
<dbReference type="Gene3D" id="3.40.630.30">
    <property type="match status" value="1"/>
</dbReference>
<feature type="domain" description="N-acetyltransferase" evidence="1">
    <location>
        <begin position="13"/>
        <end position="153"/>
    </location>
</feature>
<dbReference type="InterPro" id="IPR016181">
    <property type="entry name" value="Acyl_CoA_acyltransferase"/>
</dbReference>
<dbReference type="EC" id="2.3.1.-" evidence="2"/>
<gene>
    <name evidence="2" type="primary">ydaF</name>
    <name evidence="2" type="ORF">ACNJC6_02897</name>
</gene>
<evidence type="ECO:0000259" key="1">
    <source>
        <dbReference type="Pfam" id="PF13302"/>
    </source>
</evidence>
<dbReference type="AlphaFoldDB" id="A0A1R7QGE0"/>
<proteinExistence type="predicted"/>
<dbReference type="PANTHER" id="PTHR43610:SF1">
    <property type="entry name" value="N-ACETYLTRANSFERASE DOMAIN-CONTAINING PROTEIN"/>
    <property type="match status" value="1"/>
</dbReference>
<reference evidence="2 3" key="1">
    <citation type="submission" date="2017-02" db="EMBL/GenBank/DDBJ databases">
        <authorList>
            <person name="Peterson S.W."/>
        </authorList>
    </citation>
    <scope>NUCLEOTIDE SEQUENCE [LARGE SCALE GENOMIC DNA]</scope>
    <source>
        <strain evidence="2">C6</strain>
    </source>
</reference>
<dbReference type="EMBL" id="FUUY01000011">
    <property type="protein sequence ID" value="SJX23241.1"/>
    <property type="molecule type" value="Genomic_DNA"/>
</dbReference>
<dbReference type="GO" id="GO:0016747">
    <property type="term" value="F:acyltransferase activity, transferring groups other than amino-acyl groups"/>
    <property type="evidence" value="ECO:0007669"/>
    <property type="project" value="InterPro"/>
</dbReference>
<evidence type="ECO:0000313" key="3">
    <source>
        <dbReference type="Proteomes" id="UP000196240"/>
    </source>
</evidence>
<sequence length="196" mass="22696">MQCLKPVILQGERIILKPLEFEHASALCDAVRDGELWKLWYTRIPSPEQMTAEIQRRLDLQQLGSMLPFTVEERDSGRLLGMTTFMNIEAEHRRVEIGSTWYRQSAQRSYVNTECKNLLLSHAFDTLNCIAVEFRTSSFNFKSRAAIERLGAKLDGVLRSHQIVQNDILRDTYVYSILKSEWPAVQQHLRALLNKS</sequence>
<evidence type="ECO:0000313" key="2">
    <source>
        <dbReference type="EMBL" id="SJX23241.1"/>
    </source>
</evidence>
<accession>A0A1R7QGE0</accession>
<dbReference type="Pfam" id="PF13302">
    <property type="entry name" value="Acetyltransf_3"/>
    <property type="match status" value="1"/>
</dbReference>
<dbReference type="InterPro" id="IPR000182">
    <property type="entry name" value="GNAT_dom"/>
</dbReference>
<dbReference type="Proteomes" id="UP000196240">
    <property type="component" value="Unassembled WGS sequence"/>
</dbReference>
<dbReference type="RefSeq" id="WP_087014259.1">
    <property type="nucleotide sequence ID" value="NZ_FUUY01000011.1"/>
</dbReference>
<dbReference type="PANTHER" id="PTHR43610">
    <property type="entry name" value="BLL6696 PROTEIN"/>
    <property type="match status" value="1"/>
</dbReference>
<name>A0A1R7QGE0_ACIJO</name>
<keyword evidence="2" id="KW-0012">Acyltransferase</keyword>
<organism evidence="2 3">
    <name type="scientific">Acinetobacter johnsonii</name>
    <dbReference type="NCBI Taxonomy" id="40214"/>
    <lineage>
        <taxon>Bacteria</taxon>
        <taxon>Pseudomonadati</taxon>
        <taxon>Pseudomonadota</taxon>
        <taxon>Gammaproteobacteria</taxon>
        <taxon>Moraxellales</taxon>
        <taxon>Moraxellaceae</taxon>
        <taxon>Acinetobacter</taxon>
    </lineage>
</organism>
<protein>
    <submittedName>
        <fullName evidence="2">Putative ribosomal N-acetyltransferase YdaF</fullName>
        <ecNumber evidence="2">2.3.1.-</ecNumber>
    </submittedName>
</protein>